<keyword evidence="6 9" id="KW-0812">Transmembrane</keyword>
<keyword evidence="3" id="KW-1003">Cell membrane</keyword>
<evidence type="ECO:0000256" key="1">
    <source>
        <dbReference type="ARBA" id="ARBA00004651"/>
    </source>
</evidence>
<dbReference type="Proteomes" id="UP001523566">
    <property type="component" value="Unassembled WGS sequence"/>
</dbReference>
<evidence type="ECO:0000256" key="6">
    <source>
        <dbReference type="ARBA" id="ARBA00022692"/>
    </source>
</evidence>
<comment type="caution">
    <text evidence="10">The sequence shown here is derived from an EMBL/GenBank/DDBJ whole genome shotgun (WGS) entry which is preliminary data.</text>
</comment>
<proteinExistence type="predicted"/>
<dbReference type="PANTHER" id="PTHR32502:SF8">
    <property type="entry name" value="N-ACETYLGALACTOSAMINE PERMEASE IIC COMPONENT 1"/>
    <property type="match status" value="1"/>
</dbReference>
<evidence type="ECO:0000256" key="4">
    <source>
        <dbReference type="ARBA" id="ARBA00022597"/>
    </source>
</evidence>
<keyword evidence="5" id="KW-0598">Phosphotransferase system</keyword>
<evidence type="ECO:0000256" key="7">
    <source>
        <dbReference type="ARBA" id="ARBA00022989"/>
    </source>
</evidence>
<dbReference type="PANTHER" id="PTHR32502">
    <property type="entry name" value="N-ACETYLGALACTOSAMINE PERMEASE II COMPONENT-RELATED"/>
    <property type="match status" value="1"/>
</dbReference>
<organism evidence="10 11">
    <name type="scientific">Aequitasia blattaphilus</name>
    <dbReference type="NCBI Taxonomy" id="2949332"/>
    <lineage>
        <taxon>Bacteria</taxon>
        <taxon>Bacillati</taxon>
        <taxon>Bacillota</taxon>
        <taxon>Clostridia</taxon>
        <taxon>Lachnospirales</taxon>
        <taxon>Lachnospiraceae</taxon>
        <taxon>Aequitasia</taxon>
    </lineage>
</organism>
<evidence type="ECO:0000256" key="9">
    <source>
        <dbReference type="SAM" id="Phobius"/>
    </source>
</evidence>
<dbReference type="PROSITE" id="PS51106">
    <property type="entry name" value="PTS_EIIC_TYPE_4"/>
    <property type="match status" value="1"/>
</dbReference>
<dbReference type="EMBL" id="JAMZFW010000018">
    <property type="protein sequence ID" value="MCP1103121.1"/>
    <property type="molecule type" value="Genomic_DNA"/>
</dbReference>
<feature type="transmembrane region" description="Helical" evidence="9">
    <location>
        <begin position="69"/>
        <end position="94"/>
    </location>
</feature>
<keyword evidence="2" id="KW-0813">Transport</keyword>
<accession>A0ABT1EBR4</accession>
<keyword evidence="11" id="KW-1185">Reference proteome</keyword>
<dbReference type="InterPro" id="IPR004700">
    <property type="entry name" value="PTS_IIC_man"/>
</dbReference>
<dbReference type="InterPro" id="IPR050303">
    <property type="entry name" value="GatZ_KbaZ_carbometab"/>
</dbReference>
<name>A0ABT1EBR4_9FIRM</name>
<feature type="transmembrane region" description="Helical" evidence="9">
    <location>
        <begin position="203"/>
        <end position="236"/>
    </location>
</feature>
<evidence type="ECO:0000313" key="11">
    <source>
        <dbReference type="Proteomes" id="UP001523566"/>
    </source>
</evidence>
<evidence type="ECO:0000313" key="10">
    <source>
        <dbReference type="EMBL" id="MCP1103121.1"/>
    </source>
</evidence>
<evidence type="ECO:0000256" key="8">
    <source>
        <dbReference type="ARBA" id="ARBA00023136"/>
    </source>
</evidence>
<keyword evidence="8 9" id="KW-0472">Membrane</keyword>
<evidence type="ECO:0000256" key="5">
    <source>
        <dbReference type="ARBA" id="ARBA00022683"/>
    </source>
</evidence>
<dbReference type="Pfam" id="PF03609">
    <property type="entry name" value="EII-Sor"/>
    <property type="match status" value="1"/>
</dbReference>
<comment type="subcellular location">
    <subcellularLocation>
        <location evidence="1">Cell membrane</location>
        <topology evidence="1">Multi-pass membrane protein</topology>
    </subcellularLocation>
</comment>
<feature type="transmembrane region" description="Helical" evidence="9">
    <location>
        <begin position="176"/>
        <end position="196"/>
    </location>
</feature>
<sequence length="259" mass="27227">MLQALLIALWAGICSLDDVGPQMIRRPLLTGTVTGLIMGDLAQGLTIGASLELMWMGIGNVGAYSAPDLVTGAIIGTALGISSGGGVATGIALAVPVALLAQQLLVLCRTLNVAFVPWAQKTADKGDFDGIMKIIPVSALMYFLARAVPCFIAVYFGSDLVSSLVDAMPTALIEGLGVASKIVPAIGIALLLMMMLKNWVGWVFLLLGFTLSTYLELSIMPIAIISLAFAVLYVMVCEKNAQPTVAISEQSDTEEEYDL</sequence>
<keyword evidence="7 9" id="KW-1133">Transmembrane helix</keyword>
<evidence type="ECO:0000256" key="2">
    <source>
        <dbReference type="ARBA" id="ARBA00022448"/>
    </source>
</evidence>
<protein>
    <submittedName>
        <fullName evidence="10">PTS sugar transporter subunit IIC</fullName>
    </submittedName>
</protein>
<dbReference type="RefSeq" id="WP_262066908.1">
    <property type="nucleotide sequence ID" value="NZ_JAMXOD010000018.1"/>
</dbReference>
<evidence type="ECO:0000256" key="3">
    <source>
        <dbReference type="ARBA" id="ARBA00022475"/>
    </source>
</evidence>
<gene>
    <name evidence="10" type="ORF">NK125_11905</name>
</gene>
<feature type="transmembrane region" description="Helical" evidence="9">
    <location>
        <begin position="131"/>
        <end position="156"/>
    </location>
</feature>
<reference evidence="10 11" key="1">
    <citation type="journal article" date="2022" name="Genome Biol. Evol.">
        <title>Host diet, physiology and behaviors set the stage for Lachnospiraceae cladogenesis.</title>
        <authorList>
            <person name="Vera-Ponce De Leon A."/>
            <person name="Schneider M."/>
            <person name="Jahnes B.C."/>
            <person name="Sadowski V."/>
            <person name="Camuy-Velez L.A."/>
            <person name="Duan J."/>
            <person name="Sabree Z.L."/>
        </authorList>
    </citation>
    <scope>NUCLEOTIDE SEQUENCE [LARGE SCALE GENOMIC DNA]</scope>
    <source>
        <strain evidence="10 11">PAL113</strain>
    </source>
</reference>
<keyword evidence="4 10" id="KW-0762">Sugar transport</keyword>